<feature type="compositionally biased region" description="Basic and acidic residues" evidence="1">
    <location>
        <begin position="29"/>
        <end position="42"/>
    </location>
</feature>
<comment type="caution">
    <text evidence="3">The sequence shown here is derived from an EMBL/GenBank/DDBJ whole genome shotgun (WGS) entry which is preliminary data.</text>
</comment>
<reference evidence="3 4" key="1">
    <citation type="submission" date="2020-08" db="EMBL/GenBank/DDBJ databases">
        <title>Genome public.</title>
        <authorList>
            <person name="Liu C."/>
            <person name="Sun Q."/>
        </authorList>
    </citation>
    <scope>NUCLEOTIDE SEQUENCE [LARGE SCALE GENOMIC DNA]</scope>
    <source>
        <strain evidence="3 4">BX10</strain>
    </source>
</reference>
<evidence type="ECO:0000313" key="3">
    <source>
        <dbReference type="EMBL" id="MBC8600023.1"/>
    </source>
</evidence>
<dbReference type="Gene3D" id="3.90.640.20">
    <property type="entry name" value="Heat-shock cognate protein, ATPase"/>
    <property type="match status" value="1"/>
</dbReference>
<keyword evidence="4" id="KW-1185">Reference proteome</keyword>
<feature type="compositionally biased region" description="Basic and acidic residues" evidence="1">
    <location>
        <begin position="53"/>
        <end position="66"/>
    </location>
</feature>
<proteinExistence type="predicted"/>
<evidence type="ECO:0000313" key="4">
    <source>
        <dbReference type="Proteomes" id="UP000647491"/>
    </source>
</evidence>
<evidence type="ECO:0000256" key="1">
    <source>
        <dbReference type="SAM" id="MobiDB-lite"/>
    </source>
</evidence>
<feature type="region of interest" description="Disordered" evidence="1">
    <location>
        <begin position="29"/>
        <end position="90"/>
    </location>
</feature>
<feature type="signal peptide" evidence="2">
    <location>
        <begin position="1"/>
        <end position="25"/>
    </location>
</feature>
<dbReference type="Gene3D" id="3.30.565.40">
    <property type="entry name" value="Fervidobacterium nodosum Rt17-B1 like"/>
    <property type="match status" value="1"/>
</dbReference>
<feature type="chain" id="PRO_5047445270" description="DUF3298 domain-containing protein" evidence="2">
    <location>
        <begin position="26"/>
        <end position="561"/>
    </location>
</feature>
<keyword evidence="2" id="KW-0732">Signal</keyword>
<dbReference type="RefSeq" id="WP_262428037.1">
    <property type="nucleotide sequence ID" value="NZ_JACRTJ010000027.1"/>
</dbReference>
<evidence type="ECO:0000256" key="2">
    <source>
        <dbReference type="SAM" id="SignalP"/>
    </source>
</evidence>
<name>A0ABR7NV90_9FIRM</name>
<protein>
    <recommendedName>
        <fullName evidence="5">DUF3298 domain-containing protein</fullName>
    </recommendedName>
</protein>
<organism evidence="3 4">
    <name type="scientific">Enterocloster hominis</name>
    <name type="common">ex Liu et al. 2021</name>
    <dbReference type="NCBI Taxonomy" id="2763663"/>
    <lineage>
        <taxon>Bacteria</taxon>
        <taxon>Bacillati</taxon>
        <taxon>Bacillota</taxon>
        <taxon>Clostridia</taxon>
        <taxon>Lachnospirales</taxon>
        <taxon>Lachnospiraceae</taxon>
        <taxon>Enterocloster</taxon>
    </lineage>
</organism>
<sequence>MRRQRTGKMALGAGLAFLMAVSLTGCEMDRMDQEAAETKAEDPADETETAESGDNRTGEIPEETSRGIEAGEAAEPEEASGPDQEPDQPLFVETRRSYDGEWKDQRCLLRSRWDGLYVPVDGWDTLKDGLDQYNAEVSQETGERFKENLSLVREDPPEPGQEYYIEREIRVQRADSRIVSFWDMDSSYVGGAHGSYYAHGVNFDPASGKRLALSDVVTDLEAVYQYVKEDVKSRDDGSLYPEYEETLEAMFHNGSGDGGQLEWIMDHEGITVVFNPYVLGPWSEGSLESRMTFADCPDLLLETYQAGAGAAVQLSEGEPFYADWDRDGEKEEYIYTVQVDEETYTSSITLSRTGEGAETEAAGPWEAGGYGSLTDVWLLEAGDGRPFLWLEFSSENDLRALEVFALQNENGTLTLCHVGSSGDSMYGSFIGDPGHFLLYDRIDLLGTYMAYRSFRMGEDGMPETDGTVYTIPGNGDRGPVLRASAEIPVWIEGKEERIPAGTELVLRAAELPDETGAARAEAELPDGRHCELRIQKDRDQYRFRIGGMDEYDCFESLGYAG</sequence>
<feature type="compositionally biased region" description="Acidic residues" evidence="1">
    <location>
        <begin position="72"/>
        <end position="86"/>
    </location>
</feature>
<dbReference type="PROSITE" id="PS51257">
    <property type="entry name" value="PROKAR_LIPOPROTEIN"/>
    <property type="match status" value="1"/>
</dbReference>
<evidence type="ECO:0008006" key="5">
    <source>
        <dbReference type="Google" id="ProtNLM"/>
    </source>
</evidence>
<dbReference type="EMBL" id="JACRTJ010000027">
    <property type="protein sequence ID" value="MBC8600023.1"/>
    <property type="molecule type" value="Genomic_DNA"/>
</dbReference>
<dbReference type="InterPro" id="IPR037126">
    <property type="entry name" value="PdaC/RsiV-like_sf"/>
</dbReference>
<gene>
    <name evidence="3" type="ORF">H8708_12425</name>
</gene>
<accession>A0ABR7NV90</accession>
<dbReference type="Proteomes" id="UP000647491">
    <property type="component" value="Unassembled WGS sequence"/>
</dbReference>